<proteinExistence type="evidence at transcript level"/>
<keyword evidence="1" id="KW-0732">Signal</keyword>
<evidence type="ECO:0000256" key="1">
    <source>
        <dbReference type="SAM" id="SignalP"/>
    </source>
</evidence>
<dbReference type="AlphaFoldDB" id="L7MBN0"/>
<name>L7MBN0_RHIPC</name>
<reference evidence="2" key="1">
    <citation type="submission" date="2012-11" db="EMBL/GenBank/DDBJ databases">
        <authorList>
            <person name="Lucero-Rivera Y.E."/>
            <person name="Tovar-Ramirez D."/>
        </authorList>
    </citation>
    <scope>NUCLEOTIDE SEQUENCE</scope>
    <source>
        <tissue evidence="2">Salivary gland</tissue>
    </source>
</reference>
<organism evidence="2">
    <name type="scientific">Rhipicephalus pulchellus</name>
    <name type="common">Yellow backed tick</name>
    <name type="synonym">Dermacentor pulchellus</name>
    <dbReference type="NCBI Taxonomy" id="72859"/>
    <lineage>
        <taxon>Eukaryota</taxon>
        <taxon>Metazoa</taxon>
        <taxon>Ecdysozoa</taxon>
        <taxon>Arthropoda</taxon>
        <taxon>Chelicerata</taxon>
        <taxon>Arachnida</taxon>
        <taxon>Acari</taxon>
        <taxon>Parasitiformes</taxon>
        <taxon>Ixodida</taxon>
        <taxon>Ixodoidea</taxon>
        <taxon>Ixodidae</taxon>
        <taxon>Rhipicephalinae</taxon>
        <taxon>Rhipicephalus</taxon>
        <taxon>Rhipicephalus</taxon>
    </lineage>
</organism>
<dbReference type="EMBL" id="GACK01004485">
    <property type="protein sequence ID" value="JAA60549.1"/>
    <property type="molecule type" value="mRNA"/>
</dbReference>
<feature type="chain" id="PRO_5003981593" evidence="1">
    <location>
        <begin position="20"/>
        <end position="266"/>
    </location>
</feature>
<protein>
    <submittedName>
        <fullName evidence="2">Putative 28 kDa metastriate family member</fullName>
    </submittedName>
</protein>
<feature type="signal peptide" evidence="1">
    <location>
        <begin position="1"/>
        <end position="19"/>
    </location>
</feature>
<sequence>MDTLLVILLGCCCACFAEGDTRSGGSKARHGEWTKLEKELEDLRTNNPKYKDPRTVGEGVELRAEVMYNTAFYRGSAQWRNNHKSSAEEKETIMKDYFGALFEKLQIYFHKQSISVNITVASVAEMNNLMEFYVNETKLINAKKTLHNIQVFGSSREKRKNTIFYLFTWPESMGNPNRSLDLITAPGEHQLGVSAAATKGTFCSTTTSAALIRHHFRSGNFWSTAKASATVFGSEHFLAITGSDREEMAKTFSYVYARTFLWFMYE</sequence>
<evidence type="ECO:0000313" key="2">
    <source>
        <dbReference type="EMBL" id="JAA60549.1"/>
    </source>
</evidence>
<accession>L7MBN0</accession>
<reference evidence="2" key="2">
    <citation type="journal article" date="2015" name="J. Proteomics">
        <title>Sexual differences in the sialomes of the zebra tick, Rhipicephalus pulchellus.</title>
        <authorList>
            <person name="Tan A.W."/>
            <person name="Francischetti I.M."/>
            <person name="Slovak M."/>
            <person name="Kini R.M."/>
            <person name="Ribeiro J.M."/>
        </authorList>
    </citation>
    <scope>NUCLEOTIDE SEQUENCE</scope>
    <source>
        <tissue evidence="2">Salivary gland</tissue>
    </source>
</reference>